<gene>
    <name evidence="1" type="ORF">O6H91_02G130000</name>
</gene>
<dbReference type="EMBL" id="CM055093">
    <property type="protein sequence ID" value="KAJ7567047.1"/>
    <property type="molecule type" value="Genomic_DNA"/>
</dbReference>
<comment type="caution">
    <text evidence="1">The sequence shown here is derived from an EMBL/GenBank/DDBJ whole genome shotgun (WGS) entry which is preliminary data.</text>
</comment>
<organism evidence="1 2">
    <name type="scientific">Diphasiastrum complanatum</name>
    <name type="common">Issler's clubmoss</name>
    <name type="synonym">Lycopodium complanatum</name>
    <dbReference type="NCBI Taxonomy" id="34168"/>
    <lineage>
        <taxon>Eukaryota</taxon>
        <taxon>Viridiplantae</taxon>
        <taxon>Streptophyta</taxon>
        <taxon>Embryophyta</taxon>
        <taxon>Tracheophyta</taxon>
        <taxon>Lycopodiopsida</taxon>
        <taxon>Lycopodiales</taxon>
        <taxon>Lycopodiaceae</taxon>
        <taxon>Lycopodioideae</taxon>
        <taxon>Diphasiastrum</taxon>
    </lineage>
</organism>
<dbReference type="Proteomes" id="UP001162992">
    <property type="component" value="Chromosome 2"/>
</dbReference>
<proteinExistence type="predicted"/>
<protein>
    <submittedName>
        <fullName evidence="1">Uncharacterized protein</fullName>
    </submittedName>
</protein>
<keyword evidence="2" id="KW-1185">Reference proteome</keyword>
<reference evidence="2" key="1">
    <citation type="journal article" date="2024" name="Proc. Natl. Acad. Sci. U.S.A.">
        <title>Extraordinary preservation of gene collinearity over three hundred million years revealed in homosporous lycophytes.</title>
        <authorList>
            <person name="Li C."/>
            <person name="Wickell D."/>
            <person name="Kuo L.Y."/>
            <person name="Chen X."/>
            <person name="Nie B."/>
            <person name="Liao X."/>
            <person name="Peng D."/>
            <person name="Ji J."/>
            <person name="Jenkins J."/>
            <person name="Williams M."/>
            <person name="Shu S."/>
            <person name="Plott C."/>
            <person name="Barry K."/>
            <person name="Rajasekar S."/>
            <person name="Grimwood J."/>
            <person name="Han X."/>
            <person name="Sun S."/>
            <person name="Hou Z."/>
            <person name="He W."/>
            <person name="Dai G."/>
            <person name="Sun C."/>
            <person name="Schmutz J."/>
            <person name="Leebens-Mack J.H."/>
            <person name="Li F.W."/>
            <person name="Wang L."/>
        </authorList>
    </citation>
    <scope>NUCLEOTIDE SEQUENCE [LARGE SCALE GENOMIC DNA]</scope>
    <source>
        <strain evidence="2">cv. PW_Plant_1</strain>
    </source>
</reference>
<evidence type="ECO:0000313" key="2">
    <source>
        <dbReference type="Proteomes" id="UP001162992"/>
    </source>
</evidence>
<accession>A0ACC2EKY4</accession>
<name>A0ACC2EKY4_DIPCM</name>
<sequence>MIQGYRTLQKAMNDTPLRLYSVIPQAFKHIVTAVVLPCVEKLHSIIKRRALLICHCIILLLIPAPAEADAILYEALGRMMQQQQRWLRKRRAMVGFRGVIITATQSSSSSCTRQRQRQGQARMVMMMDE</sequence>
<evidence type="ECO:0000313" key="1">
    <source>
        <dbReference type="EMBL" id="KAJ7567047.1"/>
    </source>
</evidence>